<dbReference type="STRING" id="1643428.GCA_001442855_01109"/>
<protein>
    <submittedName>
        <fullName evidence="2">Uncharacterized protein</fullName>
    </submittedName>
</protein>
<evidence type="ECO:0000313" key="2">
    <source>
        <dbReference type="EMBL" id="CUU04992.1"/>
    </source>
</evidence>
<dbReference type="EMBL" id="FAOO01000007">
    <property type="protein sequence ID" value="CUU04992.1"/>
    <property type="molecule type" value="Genomic_DNA"/>
</dbReference>
<name>A0A0S4N1U9_9BACT</name>
<gene>
    <name evidence="2" type="ORF">JGI1_01135</name>
</gene>
<keyword evidence="1" id="KW-0812">Transmembrane</keyword>
<dbReference type="AlphaFoldDB" id="A0A0S4N1U9"/>
<feature type="transmembrane region" description="Helical" evidence="1">
    <location>
        <begin position="6"/>
        <end position="25"/>
    </location>
</feature>
<evidence type="ECO:0000256" key="1">
    <source>
        <dbReference type="SAM" id="Phobius"/>
    </source>
</evidence>
<sequence length="58" mass="7223">MRVFCFIVFILRGFGNLFLFDYLYIPVKQKFNGRIMFENFKSKIDEISERFEILRRYL</sequence>
<keyword evidence="3" id="KW-1185">Reference proteome</keyword>
<dbReference type="RefSeq" id="WP_181180287.1">
    <property type="nucleotide sequence ID" value="NZ_FAOO01000007.1"/>
</dbReference>
<evidence type="ECO:0000313" key="3">
    <source>
        <dbReference type="Proteomes" id="UP000320623"/>
    </source>
</evidence>
<reference evidence="3" key="1">
    <citation type="submission" date="2015-11" db="EMBL/GenBank/DDBJ databases">
        <authorList>
            <person name="Varghese N."/>
        </authorList>
    </citation>
    <scope>NUCLEOTIDE SEQUENCE [LARGE SCALE GENOMIC DNA]</scope>
</reference>
<organism evidence="2 3">
    <name type="scientific">Candidatus Thermokryptus mobilis</name>
    <dbReference type="NCBI Taxonomy" id="1643428"/>
    <lineage>
        <taxon>Bacteria</taxon>
        <taxon>Pseudomonadati</taxon>
        <taxon>Candidatus Kryptoniota</taxon>
        <taxon>Candidatus Thermokryptus</taxon>
    </lineage>
</organism>
<keyword evidence="1" id="KW-1133">Transmembrane helix</keyword>
<accession>A0A0S4N1U9</accession>
<proteinExistence type="predicted"/>
<keyword evidence="1" id="KW-0472">Membrane</keyword>
<dbReference type="Proteomes" id="UP000320623">
    <property type="component" value="Unassembled WGS sequence"/>
</dbReference>